<feature type="compositionally biased region" description="Basic and acidic residues" evidence="23">
    <location>
        <begin position="87"/>
        <end position="97"/>
    </location>
</feature>
<protein>
    <recommendedName>
        <fullName evidence="4">Trimethylguanosine synthase</fullName>
    </recommendedName>
    <alternativeName>
        <fullName evidence="18">Cap-specific guanine-N(2) methyltransferase</fullName>
    </alternativeName>
    <alternativeName>
        <fullName evidence="21">Nuclear receptor coactivator 6-interacting protein</fullName>
    </alternativeName>
    <alternativeName>
        <fullName evidence="22">PRIP-interacting protein with methyltransferase motif</fullName>
    </alternativeName>
</protein>
<evidence type="ECO:0000256" key="9">
    <source>
        <dbReference type="ARBA" id="ARBA00022691"/>
    </source>
</evidence>
<evidence type="ECO:0000256" key="7">
    <source>
        <dbReference type="ARBA" id="ARBA00022603"/>
    </source>
</evidence>
<evidence type="ECO:0000256" key="4">
    <source>
        <dbReference type="ARBA" id="ARBA00018517"/>
    </source>
</evidence>
<keyword evidence="11" id="KW-0804">Transcription</keyword>
<name>V9KEH5_CALMI</name>
<dbReference type="SUPFAM" id="SSF53335">
    <property type="entry name" value="S-adenosyl-L-methionine-dependent methyltransferases"/>
    <property type="match status" value="1"/>
</dbReference>
<keyword evidence="5" id="KW-0963">Cytoplasm</keyword>
<comment type="function">
    <text evidence="19">Catalyzes the 2 serial methylation steps for the conversion of the 7-monomethylguanosine (m(7)G) caps of snRNAs and snoRNAs to a 2,2,7-trimethylguanosine (m(2,2,7)G) cap structure. The enzyme is specific for guanine, and N7 methylation must precede N2 methylation. Hypermethylation of the m7G cap of U snRNAs leads to their concentration in nuclear foci, their colocalization with coilin and the formation of canonical Cajal bodies (CBs). Plays a role in transcriptional regulation.</text>
</comment>
<dbReference type="Gene3D" id="3.40.50.150">
    <property type="entry name" value="Vaccinia Virus protein VP39"/>
    <property type="match status" value="1"/>
</dbReference>
<dbReference type="CDD" id="cd02440">
    <property type="entry name" value="AdoMet_MTases"/>
    <property type="match status" value="1"/>
</dbReference>
<dbReference type="AlphaFoldDB" id="V9KEH5"/>
<evidence type="ECO:0000256" key="21">
    <source>
        <dbReference type="ARBA" id="ARBA00079339"/>
    </source>
</evidence>
<evidence type="ECO:0000256" key="18">
    <source>
        <dbReference type="ARBA" id="ARBA00049790"/>
    </source>
</evidence>
<comment type="catalytic activity">
    <reaction evidence="16">
        <text>a 5'-end (N(2),N(7)-dimethyl 5'-triphosphoguanosine)-ribonucleoside in snRNA + S-adenosyl-L-methionine = a 5'-end (N(2),N(2),N(7)-trimethyl 5'-triphosphoguanosine)-ribonucleoside in snRNA + S-adenosyl-L-homocysteine + H(+)</text>
        <dbReference type="Rhea" id="RHEA:78479"/>
        <dbReference type="Rhea" id="RHEA-COMP:19087"/>
        <dbReference type="Rhea" id="RHEA-COMP:19089"/>
        <dbReference type="ChEBI" id="CHEBI:15378"/>
        <dbReference type="ChEBI" id="CHEBI:57856"/>
        <dbReference type="ChEBI" id="CHEBI:59789"/>
        <dbReference type="ChEBI" id="CHEBI:167623"/>
        <dbReference type="ChEBI" id="CHEBI:172880"/>
    </reaction>
    <physiologicalReaction direction="left-to-right" evidence="16">
        <dbReference type="Rhea" id="RHEA:78480"/>
    </physiologicalReaction>
</comment>
<evidence type="ECO:0000256" key="16">
    <source>
        <dbReference type="ARBA" id="ARBA00048763"/>
    </source>
</evidence>
<feature type="region of interest" description="Disordered" evidence="23">
    <location>
        <begin position="80"/>
        <end position="104"/>
    </location>
</feature>
<evidence type="ECO:0000256" key="2">
    <source>
        <dbReference type="ARBA" id="ARBA00004496"/>
    </source>
</evidence>
<evidence type="ECO:0000256" key="3">
    <source>
        <dbReference type="ARBA" id="ARBA00004604"/>
    </source>
</evidence>
<feature type="compositionally biased region" description="Basic and acidic residues" evidence="23">
    <location>
        <begin position="449"/>
        <end position="463"/>
    </location>
</feature>
<evidence type="ECO:0000256" key="14">
    <source>
        <dbReference type="ARBA" id="ARBA00047418"/>
    </source>
</evidence>
<dbReference type="GO" id="GO:0005737">
    <property type="term" value="C:cytoplasm"/>
    <property type="evidence" value="ECO:0007669"/>
    <property type="project" value="UniProtKB-SubCell"/>
</dbReference>
<feature type="non-terminal residue" evidence="24">
    <location>
        <position position="1"/>
    </location>
</feature>
<sequence length="925" mass="103477">GHAKRVRPLTPPQRTGAWTVAQSVIGERGRARNMLWQSVAEIFLFVKGLGEADKIQCLCTRAFVDDRDFYRQGLKGITYDEDDDEGDVQKEEGKSDEDSNSNAESTLNAMEMQEESEMDSEAELMASMGLPLQFGRSTHRKPVITSSSKKKMKKKTTTYWCSEEVLGVCKESPGETLNVLPDVPDVRLAQEETGIDAECRLVNIEEGKLKNNESCSRSSEGEPILQVQQTADWEKYWNQYGEGLVWQSWLDQYPDGIESTSVPWDCPNTKDQWQQHYSEQYWIYHEQFQYWVSQGWSVDCNNATCSDLGMDVSYANAHESEELLGEPENSADGNFTEPTMDLGFPSNAESAVENSEENIGGEIVSLISNIRLNSGNVDNPSMGTQCSAYQSPADIASSGVCVSDQTEPCDGGTSKRCASGGGTSTVQSAPHQVPSEASRNNGAPRISQSHKDEEGGDPPESRAVKFKRSHELDAEENPTVSVEDACSLLGFKHHAGERCKSSNFSHGHARYYKKDRQLKFKQLDMHRPANAKNKHIFFTEEGEVLGSKKNKTIIKVQNFLKRVVLPSKDSVNAETNPYTTHTSDSNLHNCCDTDNSNAGGKCHRDTQERGTFIGEEILGTPVSVHVPSNSNIFTEEKKEEFPKPCEMAPSPAQEHSTDNHDQSDGRQLLPIDIPDFLLPDTDQTEQVHELERTKRVKKNKWRKKKKVYQIPSDIAAVPELVKYWAQRYRLFSRFDEGIKLDQEGWFSVTPEKIAEHIAKRVMQHFHGVIIVDAFCGVGGNSIQFALTGNRVIAIDIDPVKIDLAQNNARVYGVEEQIEFILGDFMLLASDLKADVVFLSPPWGGPDYVNADIFDLKTMMSPDGCEIFRLSQKISPNIVYFLPRNADIEQVASLTGPGGRVEIEQNFLNNKLKTITAYFGDLIRNE</sequence>
<comment type="subunit">
    <text evidence="20">May form homooligomers. Interacts with CREBBP/CBP, EED/WAIT1, EP300/P300, NCOA6/PRIP, PPARBP/PBP and SMN.</text>
</comment>
<comment type="catalytic activity">
    <reaction evidence="14">
        <text>a 5'-end (N(2),N(7)-dimethyl 5'-triphosphoguanosine)-ribonucleoside in snoRNA + S-adenosyl-L-methionine = a 5'-end (N(2),N(2),N(7)-trimethyl 5'-triphosphoguanosine)-ribonucleoside in snoRNA + S-adenosyl-L-homocysteine + H(+)</text>
        <dbReference type="Rhea" id="RHEA:78507"/>
        <dbReference type="Rhea" id="RHEA-COMP:19088"/>
        <dbReference type="Rhea" id="RHEA-COMP:19090"/>
        <dbReference type="ChEBI" id="CHEBI:15378"/>
        <dbReference type="ChEBI" id="CHEBI:57856"/>
        <dbReference type="ChEBI" id="CHEBI:59789"/>
        <dbReference type="ChEBI" id="CHEBI:167623"/>
        <dbReference type="ChEBI" id="CHEBI:172880"/>
    </reaction>
    <physiologicalReaction direction="left-to-right" evidence="14">
        <dbReference type="Rhea" id="RHEA:78508"/>
    </physiologicalReaction>
</comment>
<dbReference type="InterPro" id="IPR019012">
    <property type="entry name" value="RNA_cap_Gua-N2-MeTrfase"/>
</dbReference>
<dbReference type="GO" id="GO:0005730">
    <property type="term" value="C:nucleolus"/>
    <property type="evidence" value="ECO:0007669"/>
    <property type="project" value="UniProtKB-SubCell"/>
</dbReference>
<comment type="similarity">
    <text evidence="13">Belongs to the methyltransferase superfamily. Trimethylguanosine synthase family.</text>
</comment>
<evidence type="ECO:0000256" key="1">
    <source>
        <dbReference type="ARBA" id="ARBA00004408"/>
    </source>
</evidence>
<evidence type="ECO:0000256" key="23">
    <source>
        <dbReference type="SAM" id="MobiDB-lite"/>
    </source>
</evidence>
<keyword evidence="10" id="KW-0805">Transcription regulation</keyword>
<keyword evidence="6" id="KW-0597">Phosphoprotein</keyword>
<reference evidence="24" key="1">
    <citation type="journal article" date="2014" name="Nature">
        <title>Elephant shark genome provides unique insights into gnathostome evolution.</title>
        <authorList>
            <consortium name="International Elephant Shark Genome Sequencing Consortium"/>
            <person name="Venkatesh B."/>
            <person name="Lee A.P."/>
            <person name="Ravi V."/>
            <person name="Maurya A.K."/>
            <person name="Lian M.M."/>
            <person name="Swann J.B."/>
            <person name="Ohta Y."/>
            <person name="Flajnik M.F."/>
            <person name="Sutoh Y."/>
            <person name="Kasahara M."/>
            <person name="Hoon S."/>
            <person name="Gangu V."/>
            <person name="Roy S.W."/>
            <person name="Irimia M."/>
            <person name="Korzh V."/>
            <person name="Kondrychyn I."/>
            <person name="Lim Z.W."/>
            <person name="Tay B.H."/>
            <person name="Tohari S."/>
            <person name="Kong K.W."/>
            <person name="Ho S."/>
            <person name="Lorente-Galdos B."/>
            <person name="Quilez J."/>
            <person name="Marques-Bonet T."/>
            <person name="Raney B.J."/>
            <person name="Ingham P.W."/>
            <person name="Tay A."/>
            <person name="Hillier L.W."/>
            <person name="Minx P."/>
            <person name="Boehm T."/>
            <person name="Wilson R.K."/>
            <person name="Brenner S."/>
            <person name="Warren W.C."/>
        </authorList>
    </citation>
    <scope>NUCLEOTIDE SEQUENCE</scope>
    <source>
        <tissue evidence="24">Testis</tissue>
    </source>
</reference>
<evidence type="ECO:0000256" key="15">
    <source>
        <dbReference type="ARBA" id="ARBA00048740"/>
    </source>
</evidence>
<dbReference type="Pfam" id="PF09445">
    <property type="entry name" value="Methyltransf_15"/>
    <property type="match status" value="1"/>
</dbReference>
<evidence type="ECO:0000256" key="17">
    <source>
        <dbReference type="ARBA" id="ARBA00049075"/>
    </source>
</evidence>
<evidence type="ECO:0000256" key="5">
    <source>
        <dbReference type="ARBA" id="ARBA00022490"/>
    </source>
</evidence>
<evidence type="ECO:0000256" key="13">
    <source>
        <dbReference type="ARBA" id="ARBA00025783"/>
    </source>
</evidence>
<comment type="catalytic activity">
    <reaction evidence="17">
        <text>a 5'-end (N(7)-methyl 5'-triphosphoguanosine)-ribonucleoside in snRNA + S-adenosyl-L-methionine = a 5'-end (N(2),N(7)-dimethyl 5'-triphosphoguanosine)-ribonucleoside in snRNA + S-adenosyl-L-homocysteine + H(+)</text>
        <dbReference type="Rhea" id="RHEA:78471"/>
        <dbReference type="Rhea" id="RHEA-COMP:19085"/>
        <dbReference type="Rhea" id="RHEA-COMP:19087"/>
        <dbReference type="ChEBI" id="CHEBI:15378"/>
        <dbReference type="ChEBI" id="CHEBI:57856"/>
        <dbReference type="ChEBI" id="CHEBI:59789"/>
        <dbReference type="ChEBI" id="CHEBI:156461"/>
        <dbReference type="ChEBI" id="CHEBI:172880"/>
    </reaction>
    <physiologicalReaction direction="left-to-right" evidence="17">
        <dbReference type="Rhea" id="RHEA:78472"/>
    </physiologicalReaction>
</comment>
<comment type="catalytic activity">
    <reaction evidence="15">
        <text>a 5'-end (N(7)-methyl 5'-triphosphoguanosine)-ribonucleoside in snoRNA + S-adenosyl-L-methionine = a 5'-end (N(2),N(7)-dimethyl 5'-triphosphoguanosine)-ribonucleoside in snoRNA + S-adenosyl-L-homocysteine + H(+)</text>
        <dbReference type="Rhea" id="RHEA:78475"/>
        <dbReference type="Rhea" id="RHEA-COMP:19086"/>
        <dbReference type="Rhea" id="RHEA-COMP:19088"/>
        <dbReference type="ChEBI" id="CHEBI:15378"/>
        <dbReference type="ChEBI" id="CHEBI:57856"/>
        <dbReference type="ChEBI" id="CHEBI:59789"/>
        <dbReference type="ChEBI" id="CHEBI:156461"/>
        <dbReference type="ChEBI" id="CHEBI:172880"/>
    </reaction>
    <physiologicalReaction direction="left-to-right" evidence="15">
        <dbReference type="Rhea" id="RHEA:78476"/>
    </physiologicalReaction>
</comment>
<dbReference type="PANTHER" id="PTHR14741:SF32">
    <property type="entry name" value="TRIMETHYLGUANOSINE SYNTHASE"/>
    <property type="match status" value="1"/>
</dbReference>
<evidence type="ECO:0000256" key="12">
    <source>
        <dbReference type="ARBA" id="ARBA00023242"/>
    </source>
</evidence>
<dbReference type="FunFam" id="3.40.50.150:FF:000066">
    <property type="entry name" value="Trimethylguanosine synthase 1"/>
    <property type="match status" value="1"/>
</dbReference>
<evidence type="ECO:0000256" key="8">
    <source>
        <dbReference type="ARBA" id="ARBA00022679"/>
    </source>
</evidence>
<dbReference type="GO" id="GO:0015030">
    <property type="term" value="C:Cajal body"/>
    <property type="evidence" value="ECO:0007669"/>
    <property type="project" value="UniProtKB-SubCell"/>
</dbReference>
<comment type="subcellular location">
    <subcellularLocation>
        <location evidence="2">Cytoplasm</location>
    </subcellularLocation>
    <subcellularLocation>
        <location evidence="1">Nucleus</location>
        <location evidence="1">Cajal body</location>
    </subcellularLocation>
    <subcellularLocation>
        <location evidence="3">Nucleus</location>
        <location evidence="3">Nucleolus</location>
    </subcellularLocation>
</comment>
<accession>V9KEH5</accession>
<evidence type="ECO:0000256" key="19">
    <source>
        <dbReference type="ARBA" id="ARBA00057179"/>
    </source>
</evidence>
<keyword evidence="12" id="KW-0539">Nucleus</keyword>
<feature type="region of interest" description="Disordered" evidence="23">
    <location>
        <begin position="411"/>
        <end position="463"/>
    </location>
</feature>
<evidence type="ECO:0000256" key="20">
    <source>
        <dbReference type="ARBA" id="ARBA00064494"/>
    </source>
</evidence>
<evidence type="ECO:0000256" key="22">
    <source>
        <dbReference type="ARBA" id="ARBA00081504"/>
    </source>
</evidence>
<feature type="compositionally biased region" description="Basic and acidic residues" evidence="23">
    <location>
        <begin position="655"/>
        <end position="664"/>
    </location>
</feature>
<dbReference type="EMBL" id="JW863635">
    <property type="protein sequence ID" value="AFO96152.1"/>
    <property type="molecule type" value="mRNA"/>
</dbReference>
<evidence type="ECO:0000313" key="24">
    <source>
        <dbReference type="EMBL" id="AFO96152.1"/>
    </source>
</evidence>
<keyword evidence="7" id="KW-0489">Methyltransferase</keyword>
<dbReference type="InterPro" id="IPR029063">
    <property type="entry name" value="SAM-dependent_MTases_sf"/>
</dbReference>
<evidence type="ECO:0000256" key="6">
    <source>
        <dbReference type="ARBA" id="ARBA00022553"/>
    </source>
</evidence>
<evidence type="ECO:0000256" key="10">
    <source>
        <dbReference type="ARBA" id="ARBA00023015"/>
    </source>
</evidence>
<organism evidence="24">
    <name type="scientific">Callorhinchus milii</name>
    <name type="common">Ghost shark</name>
    <dbReference type="NCBI Taxonomy" id="7868"/>
    <lineage>
        <taxon>Eukaryota</taxon>
        <taxon>Metazoa</taxon>
        <taxon>Chordata</taxon>
        <taxon>Craniata</taxon>
        <taxon>Vertebrata</taxon>
        <taxon>Chondrichthyes</taxon>
        <taxon>Holocephali</taxon>
        <taxon>Chimaeriformes</taxon>
        <taxon>Callorhinchidae</taxon>
        <taxon>Callorhinchus</taxon>
    </lineage>
</organism>
<dbReference type="PANTHER" id="PTHR14741">
    <property type="entry name" value="S-ADENOSYLMETHIONINE-DEPENDENT METHYLTRANSFERASE RELATED"/>
    <property type="match status" value="1"/>
</dbReference>
<keyword evidence="8" id="KW-0808">Transferase</keyword>
<dbReference type="GO" id="GO:0071164">
    <property type="term" value="F:RNA cap trimethylguanosine synthase activity"/>
    <property type="evidence" value="ECO:0007669"/>
    <property type="project" value="TreeGrafter"/>
</dbReference>
<proteinExistence type="evidence at transcript level"/>
<keyword evidence="9" id="KW-0949">S-adenosyl-L-methionine</keyword>
<evidence type="ECO:0000256" key="11">
    <source>
        <dbReference type="ARBA" id="ARBA00023163"/>
    </source>
</evidence>
<feature type="compositionally biased region" description="Polar residues" evidence="23">
    <location>
        <begin position="424"/>
        <end position="441"/>
    </location>
</feature>
<feature type="region of interest" description="Disordered" evidence="23">
    <location>
        <begin position="640"/>
        <end position="666"/>
    </location>
</feature>